<sequence length="322" mass="35880">MEEYSFSTVPKDRTCKILRRSIFIFLQKYQFFTSTAAILVFPFAASTLLAQSSINLPSLSSLLLTIHRRLKSLFYAAGLPVPSEFITILNWKLSQTISTSFLVLPFTMSFFLLAKGSIIQELRNSKRAMISTYLPLVKTQLWNFLLILSTNATFFSIIFFVFNILDALGLQNSNLLLIISAAAAVLYSIMLANALIICNLALILSGSEMNGGYMAILRACTLIKGRTQTAMSLLLGINIALAAVESLFQYRILRAYSDSETSLSCLACEAMLITYLYTLVLVLDTIIGFVFLQSCKSSYLNYEGRCSCDIQVEKNYVNVIVS</sequence>
<dbReference type="AlphaFoldDB" id="A0AAV3PE99"/>
<feature type="transmembrane region" description="Helical" evidence="1">
    <location>
        <begin position="29"/>
        <end position="51"/>
    </location>
</feature>
<proteinExistence type="predicted"/>
<keyword evidence="1" id="KW-0812">Transmembrane</keyword>
<dbReference type="PANTHER" id="PTHR33133">
    <property type="entry name" value="OS08G0107100 PROTEIN-RELATED"/>
    <property type="match status" value="1"/>
</dbReference>
<name>A0AAV3PE99_LITER</name>
<evidence type="ECO:0008006" key="4">
    <source>
        <dbReference type="Google" id="ProtNLM"/>
    </source>
</evidence>
<feature type="transmembrane region" description="Helical" evidence="1">
    <location>
        <begin position="233"/>
        <end position="252"/>
    </location>
</feature>
<protein>
    <recommendedName>
        <fullName evidence="4">Transmembrane protein</fullName>
    </recommendedName>
</protein>
<comment type="caution">
    <text evidence="2">The sequence shown here is derived from an EMBL/GenBank/DDBJ whole genome shotgun (WGS) entry which is preliminary data.</text>
</comment>
<keyword evidence="1" id="KW-1133">Transmembrane helix</keyword>
<dbReference type="EMBL" id="BAABME010001433">
    <property type="protein sequence ID" value="GAA0149596.1"/>
    <property type="molecule type" value="Genomic_DNA"/>
</dbReference>
<keyword evidence="1" id="KW-0472">Membrane</keyword>
<feature type="transmembrane region" description="Helical" evidence="1">
    <location>
        <begin position="177"/>
        <end position="204"/>
    </location>
</feature>
<feature type="transmembrane region" description="Helical" evidence="1">
    <location>
        <begin position="97"/>
        <end position="120"/>
    </location>
</feature>
<feature type="transmembrane region" description="Helical" evidence="1">
    <location>
        <begin position="141"/>
        <end position="165"/>
    </location>
</feature>
<feature type="transmembrane region" description="Helical" evidence="1">
    <location>
        <begin position="272"/>
        <end position="292"/>
    </location>
</feature>
<evidence type="ECO:0000313" key="2">
    <source>
        <dbReference type="EMBL" id="GAA0149596.1"/>
    </source>
</evidence>
<accession>A0AAV3PE99</accession>
<dbReference type="Proteomes" id="UP001454036">
    <property type="component" value="Unassembled WGS sequence"/>
</dbReference>
<evidence type="ECO:0000256" key="1">
    <source>
        <dbReference type="SAM" id="Phobius"/>
    </source>
</evidence>
<evidence type="ECO:0000313" key="3">
    <source>
        <dbReference type="Proteomes" id="UP001454036"/>
    </source>
</evidence>
<keyword evidence="3" id="KW-1185">Reference proteome</keyword>
<reference evidence="2 3" key="1">
    <citation type="submission" date="2024-01" db="EMBL/GenBank/DDBJ databases">
        <title>The complete chloroplast genome sequence of Lithospermum erythrorhizon: insights into the phylogenetic relationship among Boraginaceae species and the maternal lineages of purple gromwells.</title>
        <authorList>
            <person name="Okada T."/>
            <person name="Watanabe K."/>
        </authorList>
    </citation>
    <scope>NUCLEOTIDE SEQUENCE [LARGE SCALE GENOMIC DNA]</scope>
</reference>
<organism evidence="2 3">
    <name type="scientific">Lithospermum erythrorhizon</name>
    <name type="common">Purple gromwell</name>
    <name type="synonym">Lithospermum officinale var. erythrorhizon</name>
    <dbReference type="NCBI Taxonomy" id="34254"/>
    <lineage>
        <taxon>Eukaryota</taxon>
        <taxon>Viridiplantae</taxon>
        <taxon>Streptophyta</taxon>
        <taxon>Embryophyta</taxon>
        <taxon>Tracheophyta</taxon>
        <taxon>Spermatophyta</taxon>
        <taxon>Magnoliopsida</taxon>
        <taxon>eudicotyledons</taxon>
        <taxon>Gunneridae</taxon>
        <taxon>Pentapetalae</taxon>
        <taxon>asterids</taxon>
        <taxon>lamiids</taxon>
        <taxon>Boraginales</taxon>
        <taxon>Boraginaceae</taxon>
        <taxon>Boraginoideae</taxon>
        <taxon>Lithospermeae</taxon>
        <taxon>Lithospermum</taxon>
    </lineage>
</organism>
<gene>
    <name evidence="2" type="ORF">LIER_08733</name>
</gene>
<dbReference type="PANTHER" id="PTHR33133:SF3">
    <property type="entry name" value="TRANSMEMBRANE PROTEIN"/>
    <property type="match status" value="1"/>
</dbReference>